<keyword evidence="1" id="KW-1133">Transmembrane helix</keyword>
<protein>
    <submittedName>
        <fullName evidence="2">Uncharacterized protein</fullName>
    </submittedName>
</protein>
<evidence type="ECO:0000256" key="1">
    <source>
        <dbReference type="SAM" id="Phobius"/>
    </source>
</evidence>
<feature type="transmembrane region" description="Helical" evidence="1">
    <location>
        <begin position="12"/>
        <end position="31"/>
    </location>
</feature>
<feature type="transmembrane region" description="Helical" evidence="1">
    <location>
        <begin position="104"/>
        <end position="120"/>
    </location>
</feature>
<evidence type="ECO:0000313" key="3">
    <source>
        <dbReference type="Proteomes" id="UP000642748"/>
    </source>
</evidence>
<feature type="transmembrane region" description="Helical" evidence="1">
    <location>
        <begin position="156"/>
        <end position="177"/>
    </location>
</feature>
<dbReference type="EMBL" id="BONZ01000041">
    <property type="protein sequence ID" value="GIH16298.1"/>
    <property type="molecule type" value="Genomic_DNA"/>
</dbReference>
<feature type="transmembrane region" description="Helical" evidence="1">
    <location>
        <begin position="75"/>
        <end position="92"/>
    </location>
</feature>
<organism evidence="2 3">
    <name type="scientific">Rugosimonospora africana</name>
    <dbReference type="NCBI Taxonomy" id="556532"/>
    <lineage>
        <taxon>Bacteria</taxon>
        <taxon>Bacillati</taxon>
        <taxon>Actinomycetota</taxon>
        <taxon>Actinomycetes</taxon>
        <taxon>Micromonosporales</taxon>
        <taxon>Micromonosporaceae</taxon>
        <taxon>Rugosimonospora</taxon>
    </lineage>
</organism>
<accession>A0A8J3QV20</accession>
<evidence type="ECO:0000313" key="2">
    <source>
        <dbReference type="EMBL" id="GIH16298.1"/>
    </source>
</evidence>
<feature type="transmembrane region" description="Helical" evidence="1">
    <location>
        <begin position="127"/>
        <end position="144"/>
    </location>
</feature>
<gene>
    <name evidence="2" type="ORF">Raf01_44700</name>
</gene>
<dbReference type="Proteomes" id="UP000642748">
    <property type="component" value="Unassembled WGS sequence"/>
</dbReference>
<keyword evidence="1" id="KW-0812">Transmembrane</keyword>
<keyword evidence="3" id="KW-1185">Reference proteome</keyword>
<keyword evidence="1" id="KW-0472">Membrane</keyword>
<reference evidence="2" key="1">
    <citation type="submission" date="2021-01" db="EMBL/GenBank/DDBJ databases">
        <title>Whole genome shotgun sequence of Rugosimonospora africana NBRC 104875.</title>
        <authorList>
            <person name="Komaki H."/>
            <person name="Tamura T."/>
        </authorList>
    </citation>
    <scope>NUCLEOTIDE SEQUENCE</scope>
    <source>
        <strain evidence="2">NBRC 104875</strain>
    </source>
</reference>
<comment type="caution">
    <text evidence="2">The sequence shown here is derived from an EMBL/GenBank/DDBJ whole genome shotgun (WGS) entry which is preliminary data.</text>
</comment>
<dbReference type="RefSeq" id="WP_203919889.1">
    <property type="nucleotide sequence ID" value="NZ_BONZ01000041.1"/>
</dbReference>
<name>A0A8J3QV20_9ACTN</name>
<sequence>MADEPAELVERGYTRGTAIAVVVIVIIWHIGNDLPTTLTGWSTYRWPGVVAACWLVFSALTGVCAWYLLRRDGHLPLPGLVLGILLADSLAVDLCSPGRMLTQSNWAWGAVGWLVLIVFWRKPIRGMALFLAVNAAVAFVVLVPDREFGRVGVSRWLMIVVGTAALQLGLSGAVRALRTAAGWSARASAAQAATATRRAAADELHLARRQRYEVLRKGAADVLAELGYGADPTDVRIQHRCAAEAARLRRLVVETDDISDPLVHELRACADIAERKGVIVDLVTAGEVPPLPVPVRRALTEAPIAALAAARGEARITVTVGGGLVAVSVVADTELDLDAISEVIAPEPDNGAAEVESFRDGDRLWVQASVRIDEPASATVPAR</sequence>
<feature type="transmembrane region" description="Helical" evidence="1">
    <location>
        <begin position="46"/>
        <end position="68"/>
    </location>
</feature>
<dbReference type="AlphaFoldDB" id="A0A8J3QV20"/>
<proteinExistence type="predicted"/>